<keyword evidence="3" id="KW-0238">DNA-binding</keyword>
<evidence type="ECO:0000256" key="1">
    <source>
        <dbReference type="ARBA" id="ARBA00023015"/>
    </source>
</evidence>
<dbReference type="GeneID" id="26626028"/>
<dbReference type="InterPro" id="IPR013325">
    <property type="entry name" value="RNA_pol_sigma_r2"/>
</dbReference>
<dbReference type="GO" id="GO:0016987">
    <property type="term" value="F:sigma factor activity"/>
    <property type="evidence" value="ECO:0007669"/>
    <property type="project" value="UniProtKB-KW"/>
</dbReference>
<feature type="domain" description="RNA polymerase sigma-70 region 2" evidence="5">
    <location>
        <begin position="16"/>
        <end position="91"/>
    </location>
</feature>
<evidence type="ECO:0000313" key="7">
    <source>
        <dbReference type="Proteomes" id="UP000208104"/>
    </source>
</evidence>
<dbReference type="RefSeq" id="YP_009199141.1">
    <property type="nucleotide sequence ID" value="NC_028805.1"/>
</dbReference>
<reference evidence="6 7" key="1">
    <citation type="journal article" date="2015" name="Genome Announc.">
        <title>Genome Sequences of Five Additional Brevibacillus laterosporus Bacteriophages.</title>
        <authorList>
            <person name="Merrill B.D."/>
            <person name="Berg J.A."/>
            <person name="Graves K.A."/>
            <person name="Ward A.T."/>
            <person name="Hilton J.A."/>
            <person name="Wake B.N."/>
            <person name="Grose J.H."/>
            <person name="Breakwell D.P."/>
            <person name="Burnett S.H."/>
        </authorList>
    </citation>
    <scope>NUCLEOTIDE SEQUENCE [LARGE SCALE GENOMIC DNA]</scope>
</reference>
<evidence type="ECO:0000256" key="2">
    <source>
        <dbReference type="ARBA" id="ARBA00023082"/>
    </source>
</evidence>
<protein>
    <submittedName>
        <fullName evidence="6">Putative sporulation sigma factor</fullName>
    </submittedName>
</protein>
<dbReference type="OrthoDB" id="19254at10239"/>
<dbReference type="InterPro" id="IPR007627">
    <property type="entry name" value="RNA_pol_sigma70_r2"/>
</dbReference>
<dbReference type="PANTHER" id="PTHR30385">
    <property type="entry name" value="SIGMA FACTOR F FLAGELLAR"/>
    <property type="match status" value="1"/>
</dbReference>
<dbReference type="NCBIfam" id="TIGR02937">
    <property type="entry name" value="sigma70-ECF"/>
    <property type="match status" value="1"/>
</dbReference>
<dbReference type="InterPro" id="IPR013324">
    <property type="entry name" value="RNA_pol_sigma_r3/r4-like"/>
</dbReference>
<dbReference type="GO" id="GO:0006352">
    <property type="term" value="P:DNA-templated transcription initiation"/>
    <property type="evidence" value="ECO:0007669"/>
    <property type="project" value="InterPro"/>
</dbReference>
<name>A0A0K2CNS0_9CAUD</name>
<proteinExistence type="predicted"/>
<dbReference type="Gene3D" id="1.20.140.160">
    <property type="match status" value="1"/>
</dbReference>
<keyword evidence="1" id="KW-0805">Transcription regulation</keyword>
<gene>
    <name evidence="6" type="ORF">JENST_80</name>
</gene>
<dbReference type="EMBL" id="KT151955">
    <property type="protein sequence ID" value="ALA07209.1"/>
    <property type="molecule type" value="Genomic_DNA"/>
</dbReference>
<evidence type="ECO:0000259" key="5">
    <source>
        <dbReference type="Pfam" id="PF04542"/>
    </source>
</evidence>
<dbReference type="SUPFAM" id="SSF88659">
    <property type="entry name" value="Sigma3 and sigma4 domains of RNA polymerase sigma factors"/>
    <property type="match status" value="1"/>
</dbReference>
<keyword evidence="2" id="KW-0731">Sigma factor</keyword>
<organism evidence="6 7">
    <name type="scientific">Brevibacillus phage Jenst</name>
    <dbReference type="NCBI Taxonomy" id="1691954"/>
    <lineage>
        <taxon>Viruses</taxon>
        <taxon>Duplodnaviria</taxon>
        <taxon>Heunggongvirae</taxon>
        <taxon>Uroviricota</taxon>
        <taxon>Caudoviricetes</taxon>
        <taxon>Jenstvirus</taxon>
        <taxon>Jenstvirus jenst</taxon>
    </lineage>
</organism>
<dbReference type="Pfam" id="PF04542">
    <property type="entry name" value="Sigma70_r2"/>
    <property type="match status" value="1"/>
</dbReference>
<dbReference type="SUPFAM" id="SSF88946">
    <property type="entry name" value="Sigma2 domain of RNA polymerase sigma factors"/>
    <property type="match status" value="1"/>
</dbReference>
<dbReference type="Gene3D" id="1.10.1740.10">
    <property type="match status" value="1"/>
</dbReference>
<evidence type="ECO:0000256" key="4">
    <source>
        <dbReference type="ARBA" id="ARBA00023163"/>
    </source>
</evidence>
<sequence length="240" mass="27882">MNLTFNNTDMTVSEFIAKNEGLVHKACRRYVPLMRAIEHTTGANYDDLYQIGMIGLLKAKERFSPDYGVKLSTYAFHMIVGEIKCFLRDNDMVKTPRMVKELHSKIKQLDLEDPSPESVAALFDISLKNAKLVLNYNPTFRSMSEAMFCYERYSEAVTLEETIYDEPFEGDSVNRLVLREFLATLTDTEKRVWFRYHRDGIKQTTLSKYFGVSQAQISRILTKIEKKAERFGRIKGFSRH</sequence>
<dbReference type="KEGG" id="vg:26626028"/>
<evidence type="ECO:0000313" key="6">
    <source>
        <dbReference type="EMBL" id="ALA07209.1"/>
    </source>
</evidence>
<keyword evidence="4" id="KW-0804">Transcription</keyword>
<evidence type="ECO:0000256" key="3">
    <source>
        <dbReference type="ARBA" id="ARBA00023125"/>
    </source>
</evidence>
<dbReference type="GO" id="GO:0003677">
    <property type="term" value="F:DNA binding"/>
    <property type="evidence" value="ECO:0007669"/>
    <property type="project" value="UniProtKB-KW"/>
</dbReference>
<dbReference type="Proteomes" id="UP000208104">
    <property type="component" value="Segment"/>
</dbReference>
<dbReference type="InterPro" id="IPR014284">
    <property type="entry name" value="RNA_pol_sigma-70_dom"/>
</dbReference>
<accession>A0A0K2CNS0</accession>
<keyword evidence="7" id="KW-1185">Reference proteome</keyword>